<evidence type="ECO:0000256" key="6">
    <source>
        <dbReference type="SAM" id="Coils"/>
    </source>
</evidence>
<dbReference type="InterPro" id="IPR029016">
    <property type="entry name" value="GAF-like_dom_sf"/>
</dbReference>
<gene>
    <name evidence="5" type="primary">hrcA</name>
    <name evidence="9" type="ORF">EV699_101216</name>
</gene>
<accession>A0A4R2LDW8</accession>
<dbReference type="PANTHER" id="PTHR34824:SF1">
    <property type="entry name" value="HEAT-INDUCIBLE TRANSCRIPTION REPRESSOR HRCA"/>
    <property type="match status" value="1"/>
</dbReference>
<dbReference type="InterPro" id="IPR002571">
    <property type="entry name" value="HrcA"/>
</dbReference>
<dbReference type="EMBL" id="SLWY01000001">
    <property type="protein sequence ID" value="TCO83832.1"/>
    <property type="molecule type" value="Genomic_DNA"/>
</dbReference>
<feature type="domain" description="Winged helix-turn-helix transcription repressor HrcA DNA-binding" evidence="8">
    <location>
        <begin position="12"/>
        <end position="81"/>
    </location>
</feature>
<dbReference type="PANTHER" id="PTHR34824">
    <property type="entry name" value="HEAT-INDUCIBLE TRANSCRIPTION REPRESSOR HRCA"/>
    <property type="match status" value="1"/>
</dbReference>
<comment type="caution">
    <text evidence="9">The sequence shown here is derived from an EMBL/GenBank/DDBJ whole genome shotgun (WGS) entry which is preliminary data.</text>
</comment>
<dbReference type="InterPro" id="IPR005104">
    <property type="entry name" value="WHTH_HrcA_DNA-bd"/>
</dbReference>
<evidence type="ECO:0000256" key="4">
    <source>
        <dbReference type="ARBA" id="ARBA00023163"/>
    </source>
</evidence>
<keyword evidence="6" id="KW-0175">Coiled coil</keyword>
<dbReference type="AlphaFoldDB" id="A0A4R2LDW8"/>
<dbReference type="InterPro" id="IPR036390">
    <property type="entry name" value="WH_DNA-bd_sf"/>
</dbReference>
<feature type="coiled-coil region" evidence="6">
    <location>
        <begin position="202"/>
        <end position="229"/>
    </location>
</feature>
<dbReference type="Proteomes" id="UP000295765">
    <property type="component" value="Unassembled WGS sequence"/>
</dbReference>
<evidence type="ECO:0000256" key="5">
    <source>
        <dbReference type="HAMAP-Rule" id="MF_00081"/>
    </source>
</evidence>
<evidence type="ECO:0000256" key="1">
    <source>
        <dbReference type="ARBA" id="ARBA00022491"/>
    </source>
</evidence>
<dbReference type="Pfam" id="PF03444">
    <property type="entry name" value="WHD_HrcA"/>
    <property type="match status" value="1"/>
</dbReference>
<keyword evidence="4 5" id="KW-0804">Transcription</keyword>
<dbReference type="SUPFAM" id="SSF55781">
    <property type="entry name" value="GAF domain-like"/>
    <property type="match status" value="1"/>
</dbReference>
<evidence type="ECO:0000313" key="9">
    <source>
        <dbReference type="EMBL" id="TCO83832.1"/>
    </source>
</evidence>
<organism evidence="9 10">
    <name type="scientific">Plasticicumulans lactativorans</name>
    <dbReference type="NCBI Taxonomy" id="1133106"/>
    <lineage>
        <taxon>Bacteria</taxon>
        <taxon>Pseudomonadati</taxon>
        <taxon>Pseudomonadota</taxon>
        <taxon>Gammaproteobacteria</taxon>
        <taxon>Candidatus Competibacteraceae</taxon>
        <taxon>Plasticicumulans</taxon>
    </lineage>
</organism>
<proteinExistence type="inferred from homology"/>
<sequence>MTQPDPAPAAQLSERAQRLLKVLVERYIEEGQPVGSRTLAKGGIELSPASIRNVMADLEELGFLRAPHTSAGRVPTVRGYRFFVDSLMCVQPLESAAVDRVRRTLDPHASTTDLVQSASTLLSGLSHMAGVVMVPRRDSLTLRQVEFLPLSDRRVLAILVVNEREVQNRIIHVSRDYSRIELLEAANYLNALFAGRDIFQVRSELLAEMRRAQSDVNDLMRRAVEMAEQTFVADGEAADDFVMAGQTNLMGFSELADVARLRQLFEAFTQKRDLLGLFDQCMHAQGVQIFIGDETGYDVLEECSVITAPYEVDGRVLGVLGVVGPTRMAYERMVPLVDVTARLLSAALNSRV</sequence>
<dbReference type="PIRSF" id="PIRSF005485">
    <property type="entry name" value="HrcA"/>
    <property type="match status" value="1"/>
</dbReference>
<keyword evidence="3 5" id="KW-0346">Stress response</keyword>
<dbReference type="GO" id="GO:0045892">
    <property type="term" value="P:negative regulation of DNA-templated transcription"/>
    <property type="evidence" value="ECO:0007669"/>
    <property type="project" value="UniProtKB-UniRule"/>
</dbReference>
<keyword evidence="1 5" id="KW-0678">Repressor</keyword>
<dbReference type="InterPro" id="IPR036388">
    <property type="entry name" value="WH-like_DNA-bd_sf"/>
</dbReference>
<dbReference type="NCBIfam" id="TIGR00331">
    <property type="entry name" value="hrcA"/>
    <property type="match status" value="1"/>
</dbReference>
<evidence type="ECO:0000256" key="3">
    <source>
        <dbReference type="ARBA" id="ARBA00023016"/>
    </source>
</evidence>
<name>A0A4R2LDW8_9GAMM</name>
<dbReference type="SUPFAM" id="SSF46785">
    <property type="entry name" value="Winged helix' DNA-binding domain"/>
    <property type="match status" value="1"/>
</dbReference>
<dbReference type="GO" id="GO:0003677">
    <property type="term" value="F:DNA binding"/>
    <property type="evidence" value="ECO:0007669"/>
    <property type="project" value="InterPro"/>
</dbReference>
<dbReference type="Gene3D" id="3.30.390.60">
    <property type="entry name" value="Heat-inducible transcription repressor hrca homolog, domain 3"/>
    <property type="match status" value="1"/>
</dbReference>
<comment type="similarity">
    <text evidence="5">Belongs to the HrcA family.</text>
</comment>
<keyword evidence="10" id="KW-1185">Reference proteome</keyword>
<dbReference type="InterPro" id="IPR021153">
    <property type="entry name" value="HrcA_C"/>
</dbReference>
<dbReference type="RefSeq" id="WP_207922980.1">
    <property type="nucleotide sequence ID" value="NZ_SLWY01000001.1"/>
</dbReference>
<dbReference type="HAMAP" id="MF_00081">
    <property type="entry name" value="HrcA"/>
    <property type="match status" value="1"/>
</dbReference>
<dbReference type="Pfam" id="PF01628">
    <property type="entry name" value="HrcA"/>
    <property type="match status" value="1"/>
</dbReference>
<evidence type="ECO:0000313" key="10">
    <source>
        <dbReference type="Proteomes" id="UP000295765"/>
    </source>
</evidence>
<evidence type="ECO:0000256" key="2">
    <source>
        <dbReference type="ARBA" id="ARBA00023015"/>
    </source>
</evidence>
<evidence type="ECO:0000259" key="8">
    <source>
        <dbReference type="Pfam" id="PF03444"/>
    </source>
</evidence>
<protein>
    <recommendedName>
        <fullName evidence="5">Heat-inducible transcription repressor HrcA</fullName>
    </recommendedName>
</protein>
<dbReference type="Gene3D" id="1.10.10.10">
    <property type="entry name" value="Winged helix-like DNA-binding domain superfamily/Winged helix DNA-binding domain"/>
    <property type="match status" value="1"/>
</dbReference>
<feature type="domain" description="Heat-inducible transcription repressor HrcA C-terminal" evidence="7">
    <location>
        <begin position="113"/>
        <end position="334"/>
    </location>
</feature>
<dbReference type="InterPro" id="IPR023120">
    <property type="entry name" value="WHTH_transcript_rep_HrcA_IDD"/>
</dbReference>
<evidence type="ECO:0000259" key="7">
    <source>
        <dbReference type="Pfam" id="PF01628"/>
    </source>
</evidence>
<keyword evidence="2 5" id="KW-0805">Transcription regulation</keyword>
<dbReference type="Gene3D" id="3.30.450.40">
    <property type="match status" value="1"/>
</dbReference>
<comment type="function">
    <text evidence="5">Negative regulator of class I heat shock genes (grpE-dnaK-dnaJ and groELS operons). Prevents heat-shock induction of these operons.</text>
</comment>
<reference evidence="9 10" key="1">
    <citation type="submission" date="2019-03" db="EMBL/GenBank/DDBJ databases">
        <title>Genomic Encyclopedia of Type Strains, Phase IV (KMG-IV): sequencing the most valuable type-strain genomes for metagenomic binning, comparative biology and taxonomic classification.</title>
        <authorList>
            <person name="Goeker M."/>
        </authorList>
    </citation>
    <scope>NUCLEOTIDE SEQUENCE [LARGE SCALE GENOMIC DNA]</scope>
    <source>
        <strain evidence="9 10">DSM 25287</strain>
    </source>
</reference>